<keyword evidence="10 17" id="KW-0520">NAD</keyword>
<dbReference type="PANTHER" id="PTHR12592">
    <property type="entry name" value="ATP-DEPENDENT (S)-NAD(P)H-HYDRATE DEHYDRATASE FAMILY MEMBER"/>
    <property type="match status" value="1"/>
</dbReference>
<feature type="binding site" evidence="17">
    <location>
        <position position="447"/>
    </location>
    <ligand>
        <name>AMP</name>
        <dbReference type="ChEBI" id="CHEBI:456215"/>
    </ligand>
</feature>
<dbReference type="AlphaFoldDB" id="A0A8T3VL69"/>
<comment type="similarity">
    <text evidence="17">Belongs to the NnrD/CARKD family.</text>
</comment>
<comment type="function">
    <text evidence="18">Catalyzes the epimerization of the S- and R-forms of NAD(P)HX, a damaged form of NAD(P)H that is a result of enzymatic or heat-dependent hydration. This is a prerequisite for the S-specific NAD(P)H-hydrate dehydratase to allow the repair of both epimers of NAD(P)HX.</text>
</comment>
<keyword evidence="5 18" id="KW-0479">Metal-binding</keyword>
<organism evidence="22 23">
    <name type="scientific">Methanobrevibacter millerae</name>
    <dbReference type="NCBI Taxonomy" id="230361"/>
    <lineage>
        <taxon>Archaea</taxon>
        <taxon>Methanobacteriati</taxon>
        <taxon>Methanobacteriota</taxon>
        <taxon>Methanomada group</taxon>
        <taxon>Methanobacteria</taxon>
        <taxon>Methanobacteriales</taxon>
        <taxon>Methanobacteriaceae</taxon>
        <taxon>Methanobrevibacter</taxon>
    </lineage>
</organism>
<evidence type="ECO:0000256" key="16">
    <source>
        <dbReference type="ARBA" id="ARBA00049209"/>
    </source>
</evidence>
<evidence type="ECO:0000259" key="20">
    <source>
        <dbReference type="PROSITE" id="PS51383"/>
    </source>
</evidence>
<evidence type="ECO:0000256" key="14">
    <source>
        <dbReference type="ARBA" id="ARBA00025153"/>
    </source>
</evidence>
<dbReference type="CDD" id="cd01171">
    <property type="entry name" value="YXKO-related"/>
    <property type="match status" value="1"/>
</dbReference>
<dbReference type="GO" id="GO:0052855">
    <property type="term" value="F:ADP-dependent NAD(P)H-hydrate dehydratase activity"/>
    <property type="evidence" value="ECO:0007669"/>
    <property type="project" value="UniProtKB-UniRule"/>
</dbReference>
<keyword evidence="7 17" id="KW-0067">ATP-binding</keyword>
<accession>A0A8T3VL69</accession>
<evidence type="ECO:0000256" key="6">
    <source>
        <dbReference type="ARBA" id="ARBA00022741"/>
    </source>
</evidence>
<evidence type="ECO:0000259" key="21">
    <source>
        <dbReference type="PROSITE" id="PS51385"/>
    </source>
</evidence>
<dbReference type="PIRSF" id="PIRSF017184">
    <property type="entry name" value="Nnr"/>
    <property type="match status" value="1"/>
</dbReference>
<evidence type="ECO:0000256" key="8">
    <source>
        <dbReference type="ARBA" id="ARBA00022857"/>
    </source>
</evidence>
<comment type="similarity">
    <text evidence="3 19">In the N-terminal section; belongs to the NnrE/AIBP family.</text>
</comment>
<evidence type="ECO:0000256" key="18">
    <source>
        <dbReference type="HAMAP-Rule" id="MF_01966"/>
    </source>
</evidence>
<dbReference type="Gene3D" id="3.40.1190.20">
    <property type="match status" value="1"/>
</dbReference>
<evidence type="ECO:0000256" key="17">
    <source>
        <dbReference type="HAMAP-Rule" id="MF_01965"/>
    </source>
</evidence>
<dbReference type="EC" id="4.2.1.136" evidence="19"/>
<feature type="binding site" evidence="18">
    <location>
        <position position="58"/>
    </location>
    <ligand>
        <name>K(+)</name>
        <dbReference type="ChEBI" id="CHEBI:29103"/>
    </ligand>
</feature>
<feature type="binding site" evidence="18">
    <location>
        <position position="132"/>
    </location>
    <ligand>
        <name>K(+)</name>
        <dbReference type="ChEBI" id="CHEBI:29103"/>
    </ligand>
</feature>
<proteinExistence type="inferred from homology"/>
<feature type="binding site" evidence="17">
    <location>
        <position position="326"/>
    </location>
    <ligand>
        <name>(6S)-NADPHX</name>
        <dbReference type="ChEBI" id="CHEBI:64076"/>
    </ligand>
</feature>
<comment type="function">
    <text evidence="17">Catalyzes the dehydration of the S-form of NAD(P)HX at the expense of ADP, which is converted to AMP. Together with NAD(P)HX epimerase, which catalyzes the epimerization of the S- and R-forms, the enzyme allows the repair of both epimers of NAD(P)HX, a damaged form of NAD(P)H that is a result of enzymatic or heat-dependent hydration.</text>
</comment>
<comment type="catalytic activity">
    <reaction evidence="15 17 19">
        <text>(6S)-NADHX + ADP = AMP + phosphate + NADH + H(+)</text>
        <dbReference type="Rhea" id="RHEA:32223"/>
        <dbReference type="ChEBI" id="CHEBI:15378"/>
        <dbReference type="ChEBI" id="CHEBI:43474"/>
        <dbReference type="ChEBI" id="CHEBI:57945"/>
        <dbReference type="ChEBI" id="CHEBI:64074"/>
        <dbReference type="ChEBI" id="CHEBI:456215"/>
        <dbReference type="ChEBI" id="CHEBI:456216"/>
        <dbReference type="EC" id="4.2.1.136"/>
    </reaction>
</comment>
<keyword evidence="11 18" id="KW-0413">Isomerase</keyword>
<dbReference type="EMBL" id="SUTE01000055">
    <property type="protein sequence ID" value="MBE6505521.1"/>
    <property type="molecule type" value="Genomic_DNA"/>
</dbReference>
<keyword evidence="12 17" id="KW-0456">Lyase</keyword>
<keyword evidence="8 17" id="KW-0521">NADP</keyword>
<evidence type="ECO:0000256" key="12">
    <source>
        <dbReference type="ARBA" id="ARBA00023239"/>
    </source>
</evidence>
<dbReference type="PROSITE" id="PS51385">
    <property type="entry name" value="YJEF_N"/>
    <property type="match status" value="1"/>
</dbReference>
<evidence type="ECO:0000256" key="13">
    <source>
        <dbReference type="ARBA" id="ARBA00023268"/>
    </source>
</evidence>
<comment type="cofactor">
    <cofactor evidence="18 19">
        <name>K(+)</name>
        <dbReference type="ChEBI" id="CHEBI:29103"/>
    </cofactor>
    <text evidence="18 19">Binds 1 potassium ion per subunit.</text>
</comment>
<dbReference type="HAMAP" id="MF_01966">
    <property type="entry name" value="NADHX_epimerase"/>
    <property type="match status" value="1"/>
</dbReference>
<evidence type="ECO:0000256" key="4">
    <source>
        <dbReference type="ARBA" id="ARBA00009524"/>
    </source>
</evidence>
<dbReference type="GO" id="GO:0005524">
    <property type="term" value="F:ATP binding"/>
    <property type="evidence" value="ECO:0007669"/>
    <property type="project" value="UniProtKB-UniRule"/>
</dbReference>
<dbReference type="Pfam" id="PF01256">
    <property type="entry name" value="Carb_kinase"/>
    <property type="match status" value="1"/>
</dbReference>
<comment type="catalytic activity">
    <reaction evidence="2 18 19">
        <text>(6R)-NADPHX = (6S)-NADPHX</text>
        <dbReference type="Rhea" id="RHEA:32227"/>
        <dbReference type="ChEBI" id="CHEBI:64076"/>
        <dbReference type="ChEBI" id="CHEBI:64077"/>
        <dbReference type="EC" id="5.1.99.6"/>
    </reaction>
</comment>
<dbReference type="GO" id="GO:0110051">
    <property type="term" value="P:metabolite repair"/>
    <property type="evidence" value="ECO:0007669"/>
    <property type="project" value="TreeGrafter"/>
</dbReference>
<reference evidence="22" key="1">
    <citation type="submission" date="2019-04" db="EMBL/GenBank/DDBJ databases">
        <title>Evolution of Biomass-Degrading Anaerobic Consortia Revealed by Metagenomics.</title>
        <authorList>
            <person name="Peng X."/>
        </authorList>
    </citation>
    <scope>NUCLEOTIDE SEQUENCE</scope>
    <source>
        <strain evidence="22">SIG12</strain>
    </source>
</reference>
<dbReference type="InterPro" id="IPR030677">
    <property type="entry name" value="Nnr"/>
</dbReference>
<comment type="function">
    <text evidence="14 19">Bifunctional enzyme that catalyzes the epimerization of the S- and R-forms of NAD(P)HX and the dehydration of the S-form of NAD(P)HX at the expense of ADP, which is converted to AMP. This allows the repair of both epimers of NAD(P)HX, a damaged form of NAD(P)H that is a result of enzymatic or heat-dependent hydration.</text>
</comment>
<protein>
    <recommendedName>
        <fullName evidence="19">Bifunctional NAD(P)H-hydrate repair enzyme</fullName>
    </recommendedName>
    <alternativeName>
        <fullName evidence="19">Nicotinamide nucleotide repair protein</fullName>
    </alternativeName>
    <domain>
        <recommendedName>
            <fullName evidence="19">ADP-dependent (S)-NAD(P)H-hydrate dehydratase</fullName>
            <ecNumber evidence="19">4.2.1.136</ecNumber>
        </recommendedName>
        <alternativeName>
            <fullName evidence="19">ADP-dependent NAD(P)HX dehydratase</fullName>
        </alternativeName>
    </domain>
    <domain>
        <recommendedName>
            <fullName evidence="19">NAD(P)H-hydrate epimerase</fullName>
            <ecNumber evidence="19">5.1.99.6</ecNumber>
        </recommendedName>
    </domain>
</protein>
<comment type="catalytic activity">
    <reaction evidence="1 18 19">
        <text>(6R)-NADHX = (6S)-NADHX</text>
        <dbReference type="Rhea" id="RHEA:32215"/>
        <dbReference type="ChEBI" id="CHEBI:64074"/>
        <dbReference type="ChEBI" id="CHEBI:64075"/>
        <dbReference type="EC" id="5.1.99.6"/>
    </reaction>
</comment>
<dbReference type="NCBIfam" id="TIGR00197">
    <property type="entry name" value="yjeF_nterm"/>
    <property type="match status" value="1"/>
</dbReference>
<keyword evidence="13" id="KW-0511">Multifunctional enzyme</keyword>
<comment type="catalytic activity">
    <reaction evidence="16 17 19">
        <text>(6S)-NADPHX + ADP = AMP + phosphate + NADPH + H(+)</text>
        <dbReference type="Rhea" id="RHEA:32235"/>
        <dbReference type="ChEBI" id="CHEBI:15378"/>
        <dbReference type="ChEBI" id="CHEBI:43474"/>
        <dbReference type="ChEBI" id="CHEBI:57783"/>
        <dbReference type="ChEBI" id="CHEBI:64076"/>
        <dbReference type="ChEBI" id="CHEBI:456215"/>
        <dbReference type="ChEBI" id="CHEBI:456216"/>
        <dbReference type="EC" id="4.2.1.136"/>
    </reaction>
</comment>
<feature type="binding site" evidence="17">
    <location>
        <position position="448"/>
    </location>
    <ligand>
        <name>(6S)-NADPHX</name>
        <dbReference type="ChEBI" id="CHEBI:64076"/>
    </ligand>
</feature>
<comment type="subunit">
    <text evidence="17">Homotetramer.</text>
</comment>
<feature type="binding site" evidence="17">
    <location>
        <position position="374"/>
    </location>
    <ligand>
        <name>(6S)-NADPHX</name>
        <dbReference type="ChEBI" id="CHEBI:64076"/>
    </ligand>
</feature>
<dbReference type="Gene3D" id="3.40.50.10260">
    <property type="entry name" value="YjeF N-terminal domain"/>
    <property type="match status" value="1"/>
</dbReference>
<name>A0A8T3VL69_9EURY</name>
<evidence type="ECO:0000256" key="11">
    <source>
        <dbReference type="ARBA" id="ARBA00023235"/>
    </source>
</evidence>
<feature type="binding site" evidence="18">
    <location>
        <position position="168"/>
    </location>
    <ligand>
        <name>K(+)</name>
        <dbReference type="ChEBI" id="CHEBI:29103"/>
    </ligand>
</feature>
<keyword evidence="6 17" id="KW-0547">Nucleotide-binding</keyword>
<feature type="binding site" evidence="18">
    <location>
        <begin position="57"/>
        <end position="61"/>
    </location>
    <ligand>
        <name>(6S)-NADPHX</name>
        <dbReference type="ChEBI" id="CHEBI:64076"/>
    </ligand>
</feature>
<evidence type="ECO:0000313" key="23">
    <source>
        <dbReference type="Proteomes" id="UP000762703"/>
    </source>
</evidence>
<evidence type="ECO:0000256" key="10">
    <source>
        <dbReference type="ARBA" id="ARBA00023027"/>
    </source>
</evidence>
<feature type="domain" description="YjeF N-terminal" evidence="21">
    <location>
        <begin position="6"/>
        <end position="221"/>
    </location>
</feature>
<evidence type="ECO:0000313" key="22">
    <source>
        <dbReference type="EMBL" id="MBE6505521.1"/>
    </source>
</evidence>
<comment type="caution">
    <text evidence="17">Lacks conserved residue(s) required for the propagation of feature annotation.</text>
</comment>
<comment type="similarity">
    <text evidence="4 19">In the C-terminal section; belongs to the NnrD/CARKD family.</text>
</comment>
<comment type="caution">
    <text evidence="22">The sequence shown here is derived from an EMBL/GenBank/DDBJ whole genome shotgun (WGS) entry which is preliminary data.</text>
</comment>
<dbReference type="Pfam" id="PF03853">
    <property type="entry name" value="YjeF_N"/>
    <property type="match status" value="1"/>
</dbReference>
<feature type="binding site" evidence="17">
    <location>
        <position position="258"/>
    </location>
    <ligand>
        <name>(6S)-NADPHX</name>
        <dbReference type="ChEBI" id="CHEBI:64076"/>
    </ligand>
</feature>
<evidence type="ECO:0000256" key="5">
    <source>
        <dbReference type="ARBA" id="ARBA00022723"/>
    </source>
</evidence>
<evidence type="ECO:0000256" key="1">
    <source>
        <dbReference type="ARBA" id="ARBA00000013"/>
    </source>
</evidence>
<dbReference type="InterPro" id="IPR004443">
    <property type="entry name" value="YjeF_N_dom"/>
</dbReference>
<evidence type="ECO:0000256" key="7">
    <source>
        <dbReference type="ARBA" id="ARBA00022840"/>
    </source>
</evidence>
<evidence type="ECO:0000256" key="3">
    <source>
        <dbReference type="ARBA" id="ARBA00006001"/>
    </source>
</evidence>
<comment type="cofactor">
    <cofactor evidence="17">
        <name>Mg(2+)</name>
        <dbReference type="ChEBI" id="CHEBI:18420"/>
    </cofactor>
</comment>
<feature type="domain" description="YjeF C-terminal" evidence="20">
    <location>
        <begin position="223"/>
        <end position="506"/>
    </location>
</feature>
<dbReference type="GO" id="GO:0046872">
    <property type="term" value="F:metal ion binding"/>
    <property type="evidence" value="ECO:0007669"/>
    <property type="project" value="UniProtKB-UniRule"/>
</dbReference>
<evidence type="ECO:0000256" key="2">
    <source>
        <dbReference type="ARBA" id="ARBA00000909"/>
    </source>
</evidence>
<keyword evidence="9 18" id="KW-0630">Potassium</keyword>
<dbReference type="Proteomes" id="UP000762703">
    <property type="component" value="Unassembled WGS sequence"/>
</dbReference>
<feature type="binding site" evidence="18">
    <location>
        <begin position="136"/>
        <end position="142"/>
    </location>
    <ligand>
        <name>(6S)-NADPHX</name>
        <dbReference type="ChEBI" id="CHEBI:64076"/>
    </ligand>
</feature>
<dbReference type="PANTHER" id="PTHR12592:SF0">
    <property type="entry name" value="ATP-DEPENDENT (S)-NAD(P)H-HYDRATE DEHYDRATASE"/>
    <property type="match status" value="1"/>
</dbReference>
<dbReference type="GO" id="GO:0046496">
    <property type="term" value="P:nicotinamide nucleotide metabolic process"/>
    <property type="evidence" value="ECO:0007669"/>
    <property type="project" value="UniProtKB-UniRule"/>
</dbReference>
<dbReference type="GO" id="GO:0052856">
    <property type="term" value="F:NAD(P)HX epimerase activity"/>
    <property type="evidence" value="ECO:0007669"/>
    <property type="project" value="UniProtKB-UniRule"/>
</dbReference>
<dbReference type="SUPFAM" id="SSF64153">
    <property type="entry name" value="YjeF N-terminal domain-like"/>
    <property type="match status" value="1"/>
</dbReference>
<feature type="binding site" evidence="18">
    <location>
        <position position="165"/>
    </location>
    <ligand>
        <name>(6S)-NADPHX</name>
        <dbReference type="ChEBI" id="CHEBI:64076"/>
    </ligand>
</feature>
<dbReference type="InterPro" id="IPR000631">
    <property type="entry name" value="CARKD"/>
</dbReference>
<gene>
    <name evidence="17" type="primary">nnrD</name>
    <name evidence="18" type="synonym">nnrE</name>
    <name evidence="22" type="ORF">E7Z73_07270</name>
</gene>
<dbReference type="RefSeq" id="WP_303737174.1">
    <property type="nucleotide sequence ID" value="NZ_SUTE01000055.1"/>
</dbReference>
<sequence length="508" mass="54571">MDPIDMMVTDANCEYLGLSRLCLMEAAGKSLGEEVAKIAVFTFSKPVKVLMFTGSGGNGGDAFVAARYLLNRGYDVDIFMLKDNIHSNEARINLEILENMKPRLSRLTIHNLKTLDDVANCNFGDEESIIVDGLLGTGIKGKLQEKIRKAIEVINESRGLKISIDVPSGMDPLTGDIDDVAVVPDYTISFHKIKTGVRDADEELVGGLVTADIGIPLEAEYFVNYGDFLRLKNRSSTSHKGNNGSILIIGGSKDYHGAPAISGMAAFGAGVDLVYVATPENAAIPVKSASPDLIVKSLEGDYLNLSHLDEILELVDKVDSVLIGPGSSINDETSKLFNVLVTKIKKPIVLDADALKQVDLSLIVNKENIVLTPHLAEFNKFFNTNLKLDLDSYDFNKVNENVTEFQKVAKSIKGTVIVKGQYDLILSGSKFRINRSGNAGMTVGGTGDALAGIVTALLSIKLNVFDSACLAVFINGLAGDEAFKVKGNGFSATDLVSYVPVVIKNGLC</sequence>
<dbReference type="EC" id="5.1.99.6" evidence="19"/>
<dbReference type="SUPFAM" id="SSF53613">
    <property type="entry name" value="Ribokinase-like"/>
    <property type="match status" value="1"/>
</dbReference>
<dbReference type="HAMAP" id="MF_01965">
    <property type="entry name" value="NADHX_dehydratase"/>
    <property type="match status" value="1"/>
</dbReference>
<evidence type="ECO:0000256" key="15">
    <source>
        <dbReference type="ARBA" id="ARBA00048238"/>
    </source>
</evidence>
<dbReference type="NCBIfam" id="TIGR00196">
    <property type="entry name" value="yjeF_cterm"/>
    <property type="match status" value="1"/>
</dbReference>
<evidence type="ECO:0000256" key="19">
    <source>
        <dbReference type="PIRNR" id="PIRNR017184"/>
    </source>
</evidence>
<dbReference type="PROSITE" id="PS51383">
    <property type="entry name" value="YJEF_C_3"/>
    <property type="match status" value="1"/>
</dbReference>
<dbReference type="InterPro" id="IPR029056">
    <property type="entry name" value="Ribokinase-like"/>
</dbReference>
<evidence type="ECO:0000256" key="9">
    <source>
        <dbReference type="ARBA" id="ARBA00022958"/>
    </source>
</evidence>
<dbReference type="InterPro" id="IPR036652">
    <property type="entry name" value="YjeF_N_dom_sf"/>
</dbReference>
<comment type="similarity">
    <text evidence="18">Belongs to the NnrE/AIBP family.</text>
</comment>